<gene>
    <name evidence="1" type="ORF">GCM10008985_10010</name>
    <name evidence="2" type="ORF">MUK72_13795</name>
</gene>
<organism evidence="1 4">
    <name type="scientific">Halococcus dombrowskii</name>
    <dbReference type="NCBI Taxonomy" id="179637"/>
    <lineage>
        <taxon>Archaea</taxon>
        <taxon>Methanobacteriati</taxon>
        <taxon>Methanobacteriota</taxon>
        <taxon>Stenosarchaea group</taxon>
        <taxon>Halobacteria</taxon>
        <taxon>Halobacteriales</taxon>
        <taxon>Halococcaceae</taxon>
        <taxon>Halococcus</taxon>
    </lineage>
</organism>
<dbReference type="EMBL" id="CP095005">
    <property type="protein sequence ID" value="UOO95028.1"/>
    <property type="molecule type" value="Genomic_DNA"/>
</dbReference>
<dbReference type="GeneID" id="71762941"/>
<dbReference type="RefSeq" id="WP_244702185.1">
    <property type="nucleotide sequence ID" value="NZ_BAAADN010000018.1"/>
</dbReference>
<dbReference type="KEGG" id="hdo:MUK72_13795"/>
<dbReference type="Proteomes" id="UP000830542">
    <property type="component" value="Chromosome"/>
</dbReference>
<sequence length="106" mass="11656">MGTVTTTPSEEARSIFTELGYTVSGSGCELRAERKWRVVRVTAADEATELPKSGELRCFVAWMDAAHDLRDRLINAKPDYDWAVIGVDSTGEYDVLHPSLGPSLLV</sequence>
<accession>A0AAV3SDD9</accession>
<dbReference type="AlphaFoldDB" id="A0AAV3SDD9"/>
<keyword evidence="3" id="KW-1185">Reference proteome</keyword>
<proteinExistence type="predicted"/>
<evidence type="ECO:0000313" key="3">
    <source>
        <dbReference type="Proteomes" id="UP000830542"/>
    </source>
</evidence>
<dbReference type="Proteomes" id="UP001500962">
    <property type="component" value="Unassembled WGS sequence"/>
</dbReference>
<name>A0AAV3SDD9_HALDO</name>
<evidence type="ECO:0000313" key="1">
    <source>
        <dbReference type="EMBL" id="GAA0456079.1"/>
    </source>
</evidence>
<evidence type="ECO:0000313" key="2">
    <source>
        <dbReference type="EMBL" id="UOO95028.1"/>
    </source>
</evidence>
<evidence type="ECO:0000313" key="4">
    <source>
        <dbReference type="Proteomes" id="UP001500962"/>
    </source>
</evidence>
<reference evidence="2" key="2">
    <citation type="submission" date="2022-04" db="EMBL/GenBank/DDBJ databases">
        <title>Sequencing and genomic assembly of Halococcus dombrowskii.</title>
        <authorList>
            <person name="Lim S.W."/>
            <person name="MacLea K.S."/>
        </authorList>
    </citation>
    <scope>NUCLEOTIDE SEQUENCE</scope>
    <source>
        <strain evidence="2">H4</strain>
    </source>
</reference>
<protein>
    <submittedName>
        <fullName evidence="1">Uncharacterized protein</fullName>
    </submittedName>
</protein>
<reference evidence="1" key="1">
    <citation type="journal article" date="2014" name="Int. J. Syst. Evol. Microbiol.">
        <title>Complete genome sequence of Corynebacterium casei LMG S-19264T (=DSM 44701T), isolated from a smear-ripened cheese.</title>
        <authorList>
            <consortium name="US DOE Joint Genome Institute (JGI-PGF)"/>
            <person name="Walter F."/>
            <person name="Albersmeier A."/>
            <person name="Kalinowski J."/>
            <person name="Ruckert C."/>
        </authorList>
    </citation>
    <scope>NUCLEOTIDE SEQUENCE</scope>
    <source>
        <strain evidence="1">JCM 12289</strain>
    </source>
</reference>
<dbReference type="InterPro" id="IPR055540">
    <property type="entry name" value="DUF7116"/>
</dbReference>
<dbReference type="EMBL" id="BAAADN010000018">
    <property type="protein sequence ID" value="GAA0456079.1"/>
    <property type="molecule type" value="Genomic_DNA"/>
</dbReference>
<reference evidence="1" key="3">
    <citation type="submission" date="2023-12" db="EMBL/GenBank/DDBJ databases">
        <authorList>
            <person name="Sun Q."/>
            <person name="Inoue M."/>
        </authorList>
    </citation>
    <scope>NUCLEOTIDE SEQUENCE</scope>
    <source>
        <strain evidence="1">JCM 12289</strain>
    </source>
</reference>
<dbReference type="Pfam" id="PF23429">
    <property type="entry name" value="DUF7116"/>
    <property type="match status" value="1"/>
</dbReference>